<dbReference type="OrthoDB" id="119991at2759"/>
<organism evidence="2">
    <name type="scientific">Guillardia theta (strain CCMP2712)</name>
    <name type="common">Cryptophyte</name>
    <dbReference type="NCBI Taxonomy" id="905079"/>
    <lineage>
        <taxon>Eukaryota</taxon>
        <taxon>Cryptophyceae</taxon>
        <taxon>Pyrenomonadales</taxon>
        <taxon>Geminigeraceae</taxon>
        <taxon>Guillardia</taxon>
    </lineage>
</organism>
<feature type="non-terminal residue" evidence="2">
    <location>
        <position position="138"/>
    </location>
</feature>
<evidence type="ECO:0000313" key="3">
    <source>
        <dbReference type="EnsemblProtists" id="EKX30900"/>
    </source>
</evidence>
<evidence type="ECO:0000313" key="2">
    <source>
        <dbReference type="EMBL" id="EKX42865.1"/>
    </source>
</evidence>
<proteinExistence type="predicted"/>
<evidence type="ECO:0000313" key="1">
    <source>
        <dbReference type="EMBL" id="EKX30900.1"/>
    </source>
</evidence>
<dbReference type="GeneID" id="17287621"/>
<protein>
    <submittedName>
        <fullName evidence="2 3">Uncharacterized protein</fullName>
    </submittedName>
</protein>
<keyword evidence="5" id="KW-1185">Reference proteome</keyword>
<dbReference type="EnsemblProtists" id="EKX30900">
    <property type="protein sequence ID" value="EKX30900"/>
    <property type="gene ID" value="GUITHDRAFT_83590"/>
</dbReference>
<dbReference type="KEGG" id="gtt:GUITHDRAFT_73546"/>
<reference evidence="2 5" key="1">
    <citation type="journal article" date="2012" name="Nature">
        <title>Algal genomes reveal evolutionary mosaicism and the fate of nucleomorphs.</title>
        <authorList>
            <consortium name="DOE Joint Genome Institute"/>
            <person name="Curtis B.A."/>
            <person name="Tanifuji G."/>
            <person name="Burki F."/>
            <person name="Gruber A."/>
            <person name="Irimia M."/>
            <person name="Maruyama S."/>
            <person name="Arias M.C."/>
            <person name="Ball S.G."/>
            <person name="Gile G.H."/>
            <person name="Hirakawa Y."/>
            <person name="Hopkins J.F."/>
            <person name="Kuo A."/>
            <person name="Rensing S.A."/>
            <person name="Schmutz J."/>
            <person name="Symeonidi A."/>
            <person name="Elias M."/>
            <person name="Eveleigh R.J."/>
            <person name="Herman E.K."/>
            <person name="Klute M.J."/>
            <person name="Nakayama T."/>
            <person name="Obornik M."/>
            <person name="Reyes-Prieto A."/>
            <person name="Armbrust E.V."/>
            <person name="Aves S.J."/>
            <person name="Beiko R.G."/>
            <person name="Coutinho P."/>
            <person name="Dacks J.B."/>
            <person name="Durnford D.G."/>
            <person name="Fast N.M."/>
            <person name="Green B.R."/>
            <person name="Grisdale C.J."/>
            <person name="Hempel F."/>
            <person name="Henrissat B."/>
            <person name="Hoppner M.P."/>
            <person name="Ishida K."/>
            <person name="Kim E."/>
            <person name="Koreny L."/>
            <person name="Kroth P.G."/>
            <person name="Liu Y."/>
            <person name="Malik S.B."/>
            <person name="Maier U.G."/>
            <person name="McRose D."/>
            <person name="Mock T."/>
            <person name="Neilson J.A."/>
            <person name="Onodera N.T."/>
            <person name="Poole A.M."/>
            <person name="Pritham E.J."/>
            <person name="Richards T.A."/>
            <person name="Rocap G."/>
            <person name="Roy S.W."/>
            <person name="Sarai C."/>
            <person name="Schaack S."/>
            <person name="Shirato S."/>
            <person name="Slamovits C.H."/>
            <person name="Spencer D.F."/>
            <person name="Suzuki S."/>
            <person name="Worden A.Z."/>
            <person name="Zauner S."/>
            <person name="Barry K."/>
            <person name="Bell C."/>
            <person name="Bharti A.K."/>
            <person name="Crow J.A."/>
            <person name="Grimwood J."/>
            <person name="Kramer R."/>
            <person name="Lindquist E."/>
            <person name="Lucas S."/>
            <person name="Salamov A."/>
            <person name="McFadden G.I."/>
            <person name="Lane C.E."/>
            <person name="Keeling P.J."/>
            <person name="Gray M.W."/>
            <person name="Grigoriev I.V."/>
            <person name="Archibald J.M."/>
        </authorList>
    </citation>
    <scope>NUCLEOTIDE SEQUENCE</scope>
    <source>
        <strain evidence="2 5">CCMP2712</strain>
    </source>
</reference>
<gene>
    <name evidence="2" type="ORF">GUITHDRAFT_73546</name>
    <name evidence="1" type="ORF">GUITHDRAFT_83590</name>
</gene>
<accession>L1J452</accession>
<dbReference type="AlphaFoldDB" id="L1J452"/>
<reference evidence="5" key="2">
    <citation type="submission" date="2012-11" db="EMBL/GenBank/DDBJ databases">
        <authorList>
            <person name="Kuo A."/>
            <person name="Curtis B.A."/>
            <person name="Tanifuji G."/>
            <person name="Burki F."/>
            <person name="Gruber A."/>
            <person name="Irimia M."/>
            <person name="Maruyama S."/>
            <person name="Arias M.C."/>
            <person name="Ball S.G."/>
            <person name="Gile G.H."/>
            <person name="Hirakawa Y."/>
            <person name="Hopkins J.F."/>
            <person name="Rensing S.A."/>
            <person name="Schmutz J."/>
            <person name="Symeonidi A."/>
            <person name="Elias M."/>
            <person name="Eveleigh R.J."/>
            <person name="Herman E.K."/>
            <person name="Klute M.J."/>
            <person name="Nakayama T."/>
            <person name="Obornik M."/>
            <person name="Reyes-Prieto A."/>
            <person name="Armbrust E.V."/>
            <person name="Aves S.J."/>
            <person name="Beiko R.G."/>
            <person name="Coutinho P."/>
            <person name="Dacks J.B."/>
            <person name="Durnford D.G."/>
            <person name="Fast N.M."/>
            <person name="Green B.R."/>
            <person name="Grisdale C."/>
            <person name="Hempe F."/>
            <person name="Henrissat B."/>
            <person name="Hoppner M.P."/>
            <person name="Ishida K.-I."/>
            <person name="Kim E."/>
            <person name="Koreny L."/>
            <person name="Kroth P.G."/>
            <person name="Liu Y."/>
            <person name="Malik S.-B."/>
            <person name="Maier U.G."/>
            <person name="McRose D."/>
            <person name="Mock T."/>
            <person name="Neilson J.A."/>
            <person name="Onodera N.T."/>
            <person name="Poole A.M."/>
            <person name="Pritham E.J."/>
            <person name="Richards T.A."/>
            <person name="Rocap G."/>
            <person name="Roy S.W."/>
            <person name="Sarai C."/>
            <person name="Schaack S."/>
            <person name="Shirato S."/>
            <person name="Slamovits C.H."/>
            <person name="Spencer D.F."/>
            <person name="Suzuki S."/>
            <person name="Worden A.Z."/>
            <person name="Zauner S."/>
            <person name="Barry K."/>
            <person name="Bell C."/>
            <person name="Bharti A.K."/>
            <person name="Crow J.A."/>
            <person name="Grimwood J."/>
            <person name="Kramer R."/>
            <person name="Lindquist E."/>
            <person name="Lucas S."/>
            <person name="Salamov A."/>
            <person name="McFadden G.I."/>
            <person name="Lane C.E."/>
            <person name="Keeling P.J."/>
            <person name="Gray M.W."/>
            <person name="Grigoriev I.V."/>
            <person name="Archibald J.M."/>
        </authorList>
    </citation>
    <scope>NUCLEOTIDE SEQUENCE</scope>
    <source>
        <strain evidence="5">CCMP2712</strain>
    </source>
</reference>
<dbReference type="HOGENOM" id="CLU_146352_0_0_1"/>
<dbReference type="EnsemblProtists" id="EKX42865">
    <property type="protein sequence ID" value="EKX42865"/>
    <property type="gene ID" value="GUITHDRAFT_73546"/>
</dbReference>
<dbReference type="GeneID" id="17299432"/>
<dbReference type="EMBL" id="JH993466">
    <property type="protein sequence ID" value="EKX30900.1"/>
    <property type="molecule type" value="Genomic_DNA"/>
</dbReference>
<sequence>MWITHLLSVSPNNGFATYSNHRSAINSFFRDFQKDLPVEFKNALQEFYVGLKKDLNQMDATGVLKITTGKEPMSMTTYRLFCKTMMFSDKRNYIFARTFLIICWNLMCRAGNAESIQFNHMCWNEDHLQIFFAHSKTD</sequence>
<dbReference type="EMBL" id="JH993014">
    <property type="protein sequence ID" value="EKX42865.1"/>
    <property type="molecule type" value="Genomic_DNA"/>
</dbReference>
<dbReference type="RefSeq" id="XP_005817880.1">
    <property type="nucleotide sequence ID" value="XM_005817823.1"/>
</dbReference>
<dbReference type="PaxDb" id="55529-EKX30900"/>
<dbReference type="RefSeq" id="XP_005829845.1">
    <property type="nucleotide sequence ID" value="XM_005829788.1"/>
</dbReference>
<evidence type="ECO:0000313" key="5">
    <source>
        <dbReference type="Proteomes" id="UP000011087"/>
    </source>
</evidence>
<name>L1J452_GUITC</name>
<dbReference type="KEGG" id="gtt:GUITHDRAFT_83590"/>
<dbReference type="Proteomes" id="UP000011087">
    <property type="component" value="Unassembled WGS sequence"/>
</dbReference>
<reference evidence="4" key="3">
    <citation type="submission" date="2016-03" db="UniProtKB">
        <authorList>
            <consortium name="EnsemblProtists"/>
        </authorList>
    </citation>
    <scope>IDENTIFICATION</scope>
</reference>
<evidence type="ECO:0000313" key="4">
    <source>
        <dbReference type="EnsemblProtists" id="EKX42865"/>
    </source>
</evidence>